<dbReference type="InterPro" id="IPR002048">
    <property type="entry name" value="EF_hand_dom"/>
</dbReference>
<accession>A0ABP5T7J5</accession>
<organism evidence="2 3">
    <name type="scientific">Glycomyces rutgersensis</name>
    <dbReference type="NCBI Taxonomy" id="58115"/>
    <lineage>
        <taxon>Bacteria</taxon>
        <taxon>Bacillati</taxon>
        <taxon>Actinomycetota</taxon>
        <taxon>Actinomycetes</taxon>
        <taxon>Glycomycetales</taxon>
        <taxon>Glycomycetaceae</taxon>
        <taxon>Glycomyces</taxon>
    </lineage>
</organism>
<evidence type="ECO:0000259" key="1">
    <source>
        <dbReference type="PROSITE" id="PS50222"/>
    </source>
</evidence>
<evidence type="ECO:0000313" key="2">
    <source>
        <dbReference type="EMBL" id="GAA2344282.1"/>
    </source>
</evidence>
<dbReference type="PROSITE" id="PS00018">
    <property type="entry name" value="EF_HAND_1"/>
    <property type="match status" value="3"/>
</dbReference>
<dbReference type="InterPro" id="IPR018247">
    <property type="entry name" value="EF_Hand_1_Ca_BS"/>
</dbReference>
<reference evidence="3" key="1">
    <citation type="journal article" date="2019" name="Int. J. Syst. Evol. Microbiol.">
        <title>The Global Catalogue of Microorganisms (GCM) 10K type strain sequencing project: providing services to taxonomists for standard genome sequencing and annotation.</title>
        <authorList>
            <consortium name="The Broad Institute Genomics Platform"/>
            <consortium name="The Broad Institute Genome Sequencing Center for Infectious Disease"/>
            <person name="Wu L."/>
            <person name="Ma J."/>
        </authorList>
    </citation>
    <scope>NUCLEOTIDE SEQUENCE [LARGE SCALE GENOMIC DNA]</scope>
    <source>
        <strain evidence="3">JCM 6238</strain>
    </source>
</reference>
<dbReference type="Pfam" id="PF13499">
    <property type="entry name" value="EF-hand_7"/>
    <property type="match status" value="1"/>
</dbReference>
<dbReference type="SMART" id="SM00054">
    <property type="entry name" value="EFh"/>
    <property type="match status" value="4"/>
</dbReference>
<keyword evidence="3" id="KW-1185">Reference proteome</keyword>
<dbReference type="Gene3D" id="1.10.238.10">
    <property type="entry name" value="EF-hand"/>
    <property type="match status" value="1"/>
</dbReference>
<dbReference type="Pfam" id="PF13202">
    <property type="entry name" value="EF-hand_5"/>
    <property type="match status" value="2"/>
</dbReference>
<dbReference type="PROSITE" id="PS50222">
    <property type="entry name" value="EF_HAND_2"/>
    <property type="match status" value="2"/>
</dbReference>
<dbReference type="Proteomes" id="UP001501584">
    <property type="component" value="Unassembled WGS sequence"/>
</dbReference>
<dbReference type="SUPFAM" id="SSF47473">
    <property type="entry name" value="EF-hand"/>
    <property type="match status" value="1"/>
</dbReference>
<evidence type="ECO:0000313" key="3">
    <source>
        <dbReference type="Proteomes" id="UP001501584"/>
    </source>
</evidence>
<name>A0ABP5T7J5_9ACTN</name>
<proteinExistence type="predicted"/>
<protein>
    <recommendedName>
        <fullName evidence="1">EF-hand domain-containing protein</fullName>
    </recommendedName>
</protein>
<dbReference type="InterPro" id="IPR011992">
    <property type="entry name" value="EF-hand-dom_pair"/>
</dbReference>
<dbReference type="EMBL" id="BAAASX010000008">
    <property type="protein sequence ID" value="GAA2344282.1"/>
    <property type="molecule type" value="Genomic_DNA"/>
</dbReference>
<feature type="domain" description="EF-hand" evidence="1">
    <location>
        <begin position="134"/>
        <end position="169"/>
    </location>
</feature>
<feature type="domain" description="EF-hand" evidence="1">
    <location>
        <begin position="40"/>
        <end position="75"/>
    </location>
</feature>
<dbReference type="CDD" id="cd00051">
    <property type="entry name" value="EFh"/>
    <property type="match status" value="1"/>
</dbReference>
<comment type="caution">
    <text evidence="2">The sequence shown here is derived from an EMBL/GenBank/DDBJ whole genome shotgun (WGS) entry which is preliminary data.</text>
</comment>
<sequence>MPRRAEVTGSYSREDTLAHHRLFCGKEQHYPGGDFMSQNDYRAKMRTRFATFDIDGDGEVTAADFEAMARRVIEEFEVREGSPEASAILEGAHRFFVGLAEATDTDGSGSISEREFLEGAEQRLLDNPEGFDAIARPWVQSVIAIADVDRDGHVSVEEWARALQAMGPNERVAEKDLQSVDRDRDGRVTLEEATAAVAEYYTSARSLDLFANA</sequence>
<gene>
    <name evidence="2" type="ORF">GCM10010403_41950</name>
</gene>